<dbReference type="InterPro" id="IPR002725">
    <property type="entry name" value="YgjP-like_metallopeptidase"/>
</dbReference>
<evidence type="ECO:0000313" key="2">
    <source>
        <dbReference type="EMBL" id="SEK08307.1"/>
    </source>
</evidence>
<dbReference type="Gene3D" id="3.30.2010.10">
    <property type="entry name" value="Metalloproteases ('zincins'), catalytic domain"/>
    <property type="match status" value="1"/>
</dbReference>
<feature type="domain" description="YgjP-like metallopeptidase" evidence="1">
    <location>
        <begin position="23"/>
        <end position="218"/>
    </location>
</feature>
<name>A0A975WEP3_9RHOB</name>
<dbReference type="InterPro" id="IPR053136">
    <property type="entry name" value="UTP_pyrophosphatase-like"/>
</dbReference>
<comment type="caution">
    <text evidence="2">The sequence shown here is derived from an EMBL/GenBank/DDBJ whole genome shotgun (WGS) entry which is preliminary data.</text>
</comment>
<evidence type="ECO:0000259" key="1">
    <source>
        <dbReference type="Pfam" id="PF01863"/>
    </source>
</evidence>
<sequence>MGQHSLPGNPPVPLQMRTSARARRITLRISSLDGTVTLTRPRGVSERAALDFARDKEAWLRGHLANQEDAVSVGLGVRLPIEGLARRVEAGQGRRVRLDGDRVLVPGPEERVAARLLGFLKTHARSRLAEASDRYSARLGRGYARLTLRDTRSRWGSCTADGGLMYSWRLILAPPEVLEYVAAHEVAHLQEMNHSAAFWALVTQLYGPYQAQRRWLHREGAALHRIRFT</sequence>
<dbReference type="EMBL" id="FNYY01000026">
    <property type="protein sequence ID" value="SEK08307.1"/>
    <property type="molecule type" value="Genomic_DNA"/>
</dbReference>
<gene>
    <name evidence="2" type="ORF">SAMN04487940_12636</name>
</gene>
<dbReference type="RefSeq" id="WP_074839649.1">
    <property type="nucleotide sequence ID" value="NZ_CATLQZ010000028.1"/>
</dbReference>
<keyword evidence="3" id="KW-1185">Reference proteome</keyword>
<reference evidence="2 3" key="1">
    <citation type="submission" date="2016-10" db="EMBL/GenBank/DDBJ databases">
        <authorList>
            <person name="Varghese N."/>
            <person name="Submissions S."/>
        </authorList>
    </citation>
    <scope>NUCLEOTIDE SEQUENCE [LARGE SCALE GENOMIC DNA]</scope>
    <source>
        <strain evidence="2 3">FF3</strain>
    </source>
</reference>
<dbReference type="AlphaFoldDB" id="A0A975WEP3"/>
<protein>
    <recommendedName>
        <fullName evidence="1">YgjP-like metallopeptidase domain-containing protein</fullName>
    </recommendedName>
</protein>
<dbReference type="PANTHER" id="PTHR30399">
    <property type="entry name" value="UNCHARACTERIZED PROTEIN YGJP"/>
    <property type="match status" value="1"/>
</dbReference>
<dbReference type="Proteomes" id="UP000182932">
    <property type="component" value="Unassembled WGS sequence"/>
</dbReference>
<accession>A0A975WEP3</accession>
<evidence type="ECO:0000313" key="3">
    <source>
        <dbReference type="Proteomes" id="UP000182932"/>
    </source>
</evidence>
<dbReference type="PANTHER" id="PTHR30399:SF1">
    <property type="entry name" value="UTP PYROPHOSPHATASE"/>
    <property type="match status" value="1"/>
</dbReference>
<proteinExistence type="predicted"/>
<dbReference type="Pfam" id="PF01863">
    <property type="entry name" value="YgjP-like"/>
    <property type="match status" value="1"/>
</dbReference>
<dbReference type="CDD" id="cd07344">
    <property type="entry name" value="M48_yhfN_like"/>
    <property type="match status" value="1"/>
</dbReference>
<organism evidence="2 3">
    <name type="scientific">Marinovum algicola</name>
    <dbReference type="NCBI Taxonomy" id="42444"/>
    <lineage>
        <taxon>Bacteria</taxon>
        <taxon>Pseudomonadati</taxon>
        <taxon>Pseudomonadota</taxon>
        <taxon>Alphaproteobacteria</taxon>
        <taxon>Rhodobacterales</taxon>
        <taxon>Roseobacteraceae</taxon>
        <taxon>Marinovum</taxon>
    </lineage>
</organism>
<dbReference type="GeneID" id="80820770"/>